<proteinExistence type="predicted"/>
<feature type="signal peptide" evidence="1">
    <location>
        <begin position="1"/>
        <end position="21"/>
    </location>
</feature>
<dbReference type="AlphaFoldDB" id="A0AAE0IMJ2"/>
<reference evidence="2" key="1">
    <citation type="journal article" date="2023" name="Mol. Phylogenet. Evol.">
        <title>Genome-scale phylogeny and comparative genomics of the fungal order Sordariales.</title>
        <authorList>
            <person name="Hensen N."/>
            <person name="Bonometti L."/>
            <person name="Westerberg I."/>
            <person name="Brannstrom I.O."/>
            <person name="Guillou S."/>
            <person name="Cros-Aarteil S."/>
            <person name="Calhoun S."/>
            <person name="Haridas S."/>
            <person name="Kuo A."/>
            <person name="Mondo S."/>
            <person name="Pangilinan J."/>
            <person name="Riley R."/>
            <person name="LaButti K."/>
            <person name="Andreopoulos B."/>
            <person name="Lipzen A."/>
            <person name="Chen C."/>
            <person name="Yan M."/>
            <person name="Daum C."/>
            <person name="Ng V."/>
            <person name="Clum A."/>
            <person name="Steindorff A."/>
            <person name="Ohm R.A."/>
            <person name="Martin F."/>
            <person name="Silar P."/>
            <person name="Natvig D.O."/>
            <person name="Lalanne C."/>
            <person name="Gautier V."/>
            <person name="Ament-Velasquez S.L."/>
            <person name="Kruys A."/>
            <person name="Hutchinson M.I."/>
            <person name="Powell A.J."/>
            <person name="Barry K."/>
            <person name="Miller A.N."/>
            <person name="Grigoriev I.V."/>
            <person name="Debuchy R."/>
            <person name="Gladieux P."/>
            <person name="Hiltunen Thoren M."/>
            <person name="Johannesson H."/>
        </authorList>
    </citation>
    <scope>NUCLEOTIDE SEQUENCE</scope>
    <source>
        <strain evidence="2">SMH4131-1</strain>
    </source>
</reference>
<comment type="caution">
    <text evidence="2">The sequence shown here is derived from an EMBL/GenBank/DDBJ whole genome shotgun (WGS) entry which is preliminary data.</text>
</comment>
<evidence type="ECO:0000313" key="3">
    <source>
        <dbReference type="Proteomes" id="UP001286456"/>
    </source>
</evidence>
<evidence type="ECO:0000256" key="1">
    <source>
        <dbReference type="SAM" id="SignalP"/>
    </source>
</evidence>
<sequence length="107" mass="12364">MELQICAVFMLCALFCTGSLGKKGEITQIHEPSSPWQRLKSVTRSCRCSMEIYHRPVRVHQLQTEEKHQMQSNLSYRSGRALEEVIGELEGKSLDLKWPRRANRASF</sequence>
<protein>
    <submittedName>
        <fullName evidence="2">Uncharacterized protein</fullName>
    </submittedName>
</protein>
<keyword evidence="3" id="KW-1185">Reference proteome</keyword>
<name>A0AAE0IMJ2_9PEZI</name>
<evidence type="ECO:0000313" key="2">
    <source>
        <dbReference type="EMBL" id="KAK3327111.1"/>
    </source>
</evidence>
<reference evidence="2" key="2">
    <citation type="submission" date="2023-06" db="EMBL/GenBank/DDBJ databases">
        <authorList>
            <consortium name="Lawrence Berkeley National Laboratory"/>
            <person name="Haridas S."/>
            <person name="Hensen N."/>
            <person name="Bonometti L."/>
            <person name="Westerberg I."/>
            <person name="Brannstrom I.O."/>
            <person name="Guillou S."/>
            <person name="Cros-Aarteil S."/>
            <person name="Calhoun S."/>
            <person name="Kuo A."/>
            <person name="Mondo S."/>
            <person name="Pangilinan J."/>
            <person name="Riley R."/>
            <person name="Labutti K."/>
            <person name="Andreopoulos B."/>
            <person name="Lipzen A."/>
            <person name="Chen C."/>
            <person name="Yanf M."/>
            <person name="Daum C."/>
            <person name="Ng V."/>
            <person name="Clum A."/>
            <person name="Steindorff A."/>
            <person name="Ohm R."/>
            <person name="Martin F."/>
            <person name="Silar P."/>
            <person name="Natvig D."/>
            <person name="Lalanne C."/>
            <person name="Gautier V."/>
            <person name="Ament-Velasquez S.L."/>
            <person name="Kruys A."/>
            <person name="Hutchinson M.I."/>
            <person name="Powell A.J."/>
            <person name="Barry K."/>
            <person name="Miller A.N."/>
            <person name="Grigoriev I.V."/>
            <person name="Debuchy R."/>
            <person name="Gladieux P."/>
            <person name="Thoren M.H."/>
            <person name="Johannesson H."/>
        </authorList>
    </citation>
    <scope>NUCLEOTIDE SEQUENCE</scope>
    <source>
        <strain evidence="2">SMH4131-1</strain>
    </source>
</reference>
<accession>A0AAE0IMJ2</accession>
<dbReference type="Proteomes" id="UP001286456">
    <property type="component" value="Unassembled WGS sequence"/>
</dbReference>
<dbReference type="EMBL" id="JAUEPO010000003">
    <property type="protein sequence ID" value="KAK3327111.1"/>
    <property type="molecule type" value="Genomic_DNA"/>
</dbReference>
<gene>
    <name evidence="2" type="ORF">B0T19DRAFT_400013</name>
</gene>
<feature type="chain" id="PRO_5041953541" evidence="1">
    <location>
        <begin position="22"/>
        <end position="107"/>
    </location>
</feature>
<keyword evidence="1" id="KW-0732">Signal</keyword>
<organism evidence="2 3">
    <name type="scientific">Cercophora scortea</name>
    <dbReference type="NCBI Taxonomy" id="314031"/>
    <lineage>
        <taxon>Eukaryota</taxon>
        <taxon>Fungi</taxon>
        <taxon>Dikarya</taxon>
        <taxon>Ascomycota</taxon>
        <taxon>Pezizomycotina</taxon>
        <taxon>Sordariomycetes</taxon>
        <taxon>Sordariomycetidae</taxon>
        <taxon>Sordariales</taxon>
        <taxon>Lasiosphaeriaceae</taxon>
        <taxon>Cercophora</taxon>
    </lineage>
</organism>